<feature type="compositionally biased region" description="Basic and acidic residues" evidence="9">
    <location>
        <begin position="632"/>
        <end position="641"/>
    </location>
</feature>
<gene>
    <name evidence="11" type="ORF">rCG_36453</name>
</gene>
<feature type="compositionally biased region" description="Basic and acidic residues" evidence="9">
    <location>
        <begin position="291"/>
        <end position="302"/>
    </location>
</feature>
<dbReference type="Gene3D" id="3.90.1150.190">
    <property type="entry name" value="SLED domain"/>
    <property type="match status" value="1"/>
</dbReference>
<evidence type="ECO:0000313" key="12">
    <source>
        <dbReference type="Proteomes" id="UP000234681"/>
    </source>
</evidence>
<dbReference type="CDD" id="cd20092">
    <property type="entry name" value="MBT_dScm-like_rpt2"/>
    <property type="match status" value="1"/>
</dbReference>
<feature type="compositionally biased region" description="Low complexity" evidence="9">
    <location>
        <begin position="649"/>
        <end position="661"/>
    </location>
</feature>
<dbReference type="Pfam" id="PF02820">
    <property type="entry name" value="MBT"/>
    <property type="match status" value="2"/>
</dbReference>
<evidence type="ECO:0000313" key="11">
    <source>
        <dbReference type="EMBL" id="EDL96159.1"/>
    </source>
</evidence>
<dbReference type="EMBL" id="CH473966">
    <property type="protein sequence ID" value="EDL96159.1"/>
    <property type="molecule type" value="Genomic_DNA"/>
</dbReference>
<evidence type="ECO:0000259" key="10">
    <source>
        <dbReference type="Pfam" id="PF12140"/>
    </source>
</evidence>
<evidence type="ECO:0000256" key="4">
    <source>
        <dbReference type="ARBA" id="ARBA00022737"/>
    </source>
</evidence>
<dbReference type="PANTHER" id="PTHR12247:SF84">
    <property type="entry name" value="SEX COMB ON MIDLEG-LIKE PROTEIN 2"/>
    <property type="match status" value="1"/>
</dbReference>
<dbReference type="InterPro" id="IPR050548">
    <property type="entry name" value="PcG_chromatin_remod_factors"/>
</dbReference>
<dbReference type="InterPro" id="IPR004092">
    <property type="entry name" value="Mbt"/>
</dbReference>
<feature type="compositionally biased region" description="Low complexity" evidence="9">
    <location>
        <begin position="376"/>
        <end position="402"/>
    </location>
</feature>
<evidence type="ECO:0000256" key="6">
    <source>
        <dbReference type="ARBA" id="ARBA00023163"/>
    </source>
</evidence>
<feature type="region of interest" description="Disordered" evidence="9">
    <location>
        <begin position="217"/>
        <end position="252"/>
    </location>
</feature>
<proteinExistence type="inferred from homology"/>
<comment type="similarity">
    <text evidence="2">Belongs to the SCM family.</text>
</comment>
<name>A6IPK4_RAT</name>
<dbReference type="PANTHER" id="PTHR12247">
    <property type="entry name" value="POLYCOMB GROUP PROTEIN"/>
    <property type="match status" value="1"/>
</dbReference>
<dbReference type="InterPro" id="IPR021987">
    <property type="entry name" value="SLED"/>
</dbReference>
<feature type="repeat" description="MBT" evidence="8">
    <location>
        <begin position="116"/>
        <end position="217"/>
    </location>
</feature>
<feature type="region of interest" description="Disordered" evidence="9">
    <location>
        <begin position="376"/>
        <end position="445"/>
    </location>
</feature>
<keyword evidence="5" id="KW-0805">Transcription regulation</keyword>
<dbReference type="FunFam" id="2.30.30.140:FF:000016">
    <property type="entry name" value="polycomb protein SCMH1 isoform X1"/>
    <property type="match status" value="1"/>
</dbReference>
<evidence type="ECO:0000256" key="1">
    <source>
        <dbReference type="ARBA" id="ARBA00004123"/>
    </source>
</evidence>
<evidence type="ECO:0000256" key="5">
    <source>
        <dbReference type="ARBA" id="ARBA00023015"/>
    </source>
</evidence>
<feature type="region of interest" description="Disordered" evidence="9">
    <location>
        <begin position="276"/>
        <end position="362"/>
    </location>
</feature>
<evidence type="ECO:0000256" key="9">
    <source>
        <dbReference type="SAM" id="MobiDB-lite"/>
    </source>
</evidence>
<evidence type="ECO:0000256" key="3">
    <source>
        <dbReference type="ARBA" id="ARBA00022491"/>
    </source>
</evidence>
<feature type="compositionally biased region" description="Basic and acidic residues" evidence="9">
    <location>
        <begin position="336"/>
        <end position="346"/>
    </location>
</feature>
<keyword evidence="7" id="KW-0539">Nucleus</keyword>
<dbReference type="SMART" id="SM00561">
    <property type="entry name" value="MBT"/>
    <property type="match status" value="2"/>
</dbReference>
<keyword evidence="4" id="KW-0677">Repeat</keyword>
<keyword evidence="3" id="KW-0678">Repressor</keyword>
<dbReference type="GO" id="GO:0006355">
    <property type="term" value="P:regulation of DNA-templated transcription"/>
    <property type="evidence" value="ECO:0007669"/>
    <property type="project" value="InterPro"/>
</dbReference>
<dbReference type="AlphaFoldDB" id="A6IPK4"/>
<feature type="domain" description="SLED" evidence="10">
    <location>
        <begin position="505"/>
        <end position="614"/>
    </location>
</feature>
<organism evidence="11 12">
    <name type="scientific">Rattus norvegicus</name>
    <name type="common">Rat</name>
    <dbReference type="NCBI Taxonomy" id="10116"/>
    <lineage>
        <taxon>Eukaryota</taxon>
        <taxon>Metazoa</taxon>
        <taxon>Chordata</taxon>
        <taxon>Craniata</taxon>
        <taxon>Vertebrata</taxon>
        <taxon>Euteleostomi</taxon>
        <taxon>Mammalia</taxon>
        <taxon>Eutheria</taxon>
        <taxon>Euarchontoglires</taxon>
        <taxon>Glires</taxon>
        <taxon>Rodentia</taxon>
        <taxon>Myomorpha</taxon>
        <taxon>Muroidea</taxon>
        <taxon>Muridae</taxon>
        <taxon>Murinae</taxon>
        <taxon>Rattus</taxon>
    </lineage>
</organism>
<evidence type="ECO:0000256" key="8">
    <source>
        <dbReference type="PROSITE-ProRule" id="PRU00459"/>
    </source>
</evidence>
<dbReference type="Proteomes" id="UP000234681">
    <property type="component" value="Chromosome X"/>
</dbReference>
<keyword evidence="6" id="KW-0804">Transcription</keyword>
<dbReference type="SUPFAM" id="SSF63748">
    <property type="entry name" value="Tudor/PWWP/MBT"/>
    <property type="match status" value="2"/>
</dbReference>
<feature type="compositionally biased region" description="Basic residues" evidence="9">
    <location>
        <begin position="662"/>
        <end position="673"/>
    </location>
</feature>
<feature type="compositionally biased region" description="Polar residues" evidence="9">
    <location>
        <begin position="408"/>
        <end position="419"/>
    </location>
</feature>
<reference evidence="11 12" key="1">
    <citation type="submission" date="2005-09" db="EMBL/GenBank/DDBJ databases">
        <authorList>
            <person name="Mural R.J."/>
            <person name="Li P.W."/>
            <person name="Adams M.D."/>
            <person name="Amanatides P.G."/>
            <person name="Baden-Tillson H."/>
            <person name="Barnstead M."/>
            <person name="Chin S.H."/>
            <person name="Dew I."/>
            <person name="Evans C.A."/>
            <person name="Ferriera S."/>
            <person name="Flanigan M."/>
            <person name="Fosler C."/>
            <person name="Glodek A."/>
            <person name="Gu Z."/>
            <person name="Holt R.A."/>
            <person name="Jennings D."/>
            <person name="Kraft C.L."/>
            <person name="Lu F."/>
            <person name="Nguyen T."/>
            <person name="Nusskern D.R."/>
            <person name="Pfannkoch C.M."/>
            <person name="Sitter C."/>
            <person name="Sutton G.G."/>
            <person name="Venter J.C."/>
            <person name="Wang Z."/>
            <person name="Woodage T."/>
            <person name="Zheng X.H."/>
            <person name="Zhong F."/>
        </authorList>
    </citation>
    <scope>NUCLEOTIDE SEQUENCE [LARGE SCALE GENOMIC DNA]</scope>
    <source>
        <strain>BN</strain>
        <strain evidence="12">Sprague-Dawley</strain>
    </source>
</reference>
<dbReference type="Pfam" id="PF12140">
    <property type="entry name" value="SLED"/>
    <property type="match status" value="1"/>
</dbReference>
<evidence type="ECO:0000256" key="2">
    <source>
        <dbReference type="ARBA" id="ARBA00008469"/>
    </source>
</evidence>
<accession>A6IPK4</accession>
<protein>
    <submittedName>
        <fullName evidence="11">RCG36453</fullName>
    </submittedName>
</protein>
<sequence length="673" mass="73909">MGQTANEDYFDWDKYLKETGSVSAPSEYFRQAKTPPTNEFQIGMKLEARDPRNIDSVCVASVIGITGARLRLRLDGGDNKNDFWRLVDSSDIQPVGTCEQEGDLLQPPLGYRMNASSWPMFLLRVLTGSELAPAVFFKKEPPRPPQNNFIVGMKIEAIDRKNPFMICPATIGAVSGDQVHITFDGWSGAFDYWCSYDSRDIFPVGWCRLTGDILQPPGKIRERRPRGRGMTRPGKFGTTSLENKVPGPEAAEKTMSSVFTDTLEDEDRTLKDFQAAPGWKKPKGRGFIKPGIDEARPGKHDQGAPAGKKSKGRGFTKTWEGETRPGRVVQVVPAEKNPKGRTEAKPKGRRVTKPRKDQDQFLADEEAMPALFSALSVSSTEKTPPSSSEQPKSSTSGKPKSSAFGKPKSSTSKGTQPSRKSPRKTSVPKTSKKAGKTKSAGDTSASKKGITIKIVLPKKRAGRNGKKEKIIPVVSSTSSASLSSLMRSSSSNKTPEEPSKIVMSTVCVYINKHGDCGPYLDPQKVRQLPNHFGPGPVNVILRRTVQACVDCAIQPKDVFLFLKPDNRGGEMITAFFDGKVHTVQLPPVNSASFALRFLENFCRNLHCDKFLSSQPFRLKTHVHTSATNIDQSKPENEEPKGKRSFKRLSSQPQPSAPVSSKVPRKSGRASKGN</sequence>
<dbReference type="PROSITE" id="PS51079">
    <property type="entry name" value="MBT"/>
    <property type="match status" value="2"/>
</dbReference>
<dbReference type="Gene3D" id="2.30.30.140">
    <property type="match status" value="2"/>
</dbReference>
<evidence type="ECO:0000256" key="7">
    <source>
        <dbReference type="ARBA" id="ARBA00023242"/>
    </source>
</evidence>
<comment type="subcellular location">
    <subcellularLocation>
        <location evidence="1">Nucleus</location>
    </subcellularLocation>
</comment>
<feature type="region of interest" description="Disordered" evidence="9">
    <location>
        <begin position="624"/>
        <end position="673"/>
    </location>
</feature>
<feature type="repeat" description="MBT" evidence="8">
    <location>
        <begin position="10"/>
        <end position="108"/>
    </location>
</feature>
<dbReference type="InterPro" id="IPR038348">
    <property type="entry name" value="SLED_sf"/>
</dbReference>
<dbReference type="GO" id="GO:0005634">
    <property type="term" value="C:nucleus"/>
    <property type="evidence" value="ECO:0007669"/>
    <property type="project" value="UniProtKB-SubCell"/>
</dbReference>